<sequence length="86" mass="9838">MTGDPVRKAGDNTGLRKVFKHPLQGHTIPGSVLFKLRCLELYTLIQRRQEDDDDADQVLYEAQSEWFKMNLTTNLINSPVAKTEPH</sequence>
<gene>
    <name evidence="1" type="ORF">EVAR_3585_1</name>
</gene>
<comment type="caution">
    <text evidence="1">The sequence shown here is derived from an EMBL/GenBank/DDBJ whole genome shotgun (WGS) entry which is preliminary data.</text>
</comment>
<dbReference type="AlphaFoldDB" id="A0A4C1SY88"/>
<keyword evidence="2" id="KW-1185">Reference proteome</keyword>
<accession>A0A4C1SY88</accession>
<evidence type="ECO:0000313" key="1">
    <source>
        <dbReference type="EMBL" id="GBP06237.1"/>
    </source>
</evidence>
<reference evidence="1 2" key="1">
    <citation type="journal article" date="2019" name="Commun. Biol.">
        <title>The bagworm genome reveals a unique fibroin gene that provides high tensile strength.</title>
        <authorList>
            <person name="Kono N."/>
            <person name="Nakamura H."/>
            <person name="Ohtoshi R."/>
            <person name="Tomita M."/>
            <person name="Numata K."/>
            <person name="Arakawa K."/>
        </authorList>
    </citation>
    <scope>NUCLEOTIDE SEQUENCE [LARGE SCALE GENOMIC DNA]</scope>
</reference>
<evidence type="ECO:0000313" key="2">
    <source>
        <dbReference type="Proteomes" id="UP000299102"/>
    </source>
</evidence>
<protein>
    <submittedName>
        <fullName evidence="1">Uncharacterized protein</fullName>
    </submittedName>
</protein>
<dbReference type="EMBL" id="BGZK01000021">
    <property type="protein sequence ID" value="GBP06237.1"/>
    <property type="molecule type" value="Genomic_DNA"/>
</dbReference>
<name>A0A4C1SY88_EUMVA</name>
<dbReference type="Proteomes" id="UP000299102">
    <property type="component" value="Unassembled WGS sequence"/>
</dbReference>
<proteinExistence type="predicted"/>
<organism evidence="1 2">
    <name type="scientific">Eumeta variegata</name>
    <name type="common">Bagworm moth</name>
    <name type="synonym">Eumeta japonica</name>
    <dbReference type="NCBI Taxonomy" id="151549"/>
    <lineage>
        <taxon>Eukaryota</taxon>
        <taxon>Metazoa</taxon>
        <taxon>Ecdysozoa</taxon>
        <taxon>Arthropoda</taxon>
        <taxon>Hexapoda</taxon>
        <taxon>Insecta</taxon>
        <taxon>Pterygota</taxon>
        <taxon>Neoptera</taxon>
        <taxon>Endopterygota</taxon>
        <taxon>Lepidoptera</taxon>
        <taxon>Glossata</taxon>
        <taxon>Ditrysia</taxon>
        <taxon>Tineoidea</taxon>
        <taxon>Psychidae</taxon>
        <taxon>Oiketicinae</taxon>
        <taxon>Eumeta</taxon>
    </lineage>
</organism>